<protein>
    <submittedName>
        <fullName evidence="6">TetR family transcriptional regulator</fullName>
    </submittedName>
</protein>
<dbReference type="PANTHER" id="PTHR30055:SF148">
    <property type="entry name" value="TETR-FAMILY TRANSCRIPTIONAL REGULATOR"/>
    <property type="match status" value="1"/>
</dbReference>
<dbReference type="Pfam" id="PF16859">
    <property type="entry name" value="TetR_C_11"/>
    <property type="match status" value="1"/>
</dbReference>
<reference evidence="7" key="1">
    <citation type="journal article" date="2019" name="Int. J. Syst. Evol. Microbiol.">
        <title>The Global Catalogue of Microorganisms (GCM) 10K type strain sequencing project: providing services to taxonomists for standard genome sequencing and annotation.</title>
        <authorList>
            <consortium name="The Broad Institute Genomics Platform"/>
            <consortium name="The Broad Institute Genome Sequencing Center for Infectious Disease"/>
            <person name="Wu L."/>
            <person name="Ma J."/>
        </authorList>
    </citation>
    <scope>NUCLEOTIDE SEQUENCE [LARGE SCALE GENOMIC DNA]</scope>
    <source>
        <strain evidence="7">CCM 7855</strain>
    </source>
</reference>
<evidence type="ECO:0000313" key="6">
    <source>
        <dbReference type="EMBL" id="GGF32807.1"/>
    </source>
</evidence>
<dbReference type="Gene3D" id="1.10.357.10">
    <property type="entry name" value="Tetracycline Repressor, domain 2"/>
    <property type="match status" value="1"/>
</dbReference>
<gene>
    <name evidence="6" type="ORF">GCM10007298_30880</name>
</gene>
<evidence type="ECO:0000313" key="7">
    <source>
        <dbReference type="Proteomes" id="UP000632454"/>
    </source>
</evidence>
<dbReference type="EMBL" id="BMCS01000002">
    <property type="protein sequence ID" value="GGF32807.1"/>
    <property type="molecule type" value="Genomic_DNA"/>
</dbReference>
<evidence type="ECO:0000256" key="3">
    <source>
        <dbReference type="ARBA" id="ARBA00023163"/>
    </source>
</evidence>
<evidence type="ECO:0000259" key="5">
    <source>
        <dbReference type="PROSITE" id="PS50977"/>
    </source>
</evidence>
<evidence type="ECO:0000256" key="4">
    <source>
        <dbReference type="PROSITE-ProRule" id="PRU00335"/>
    </source>
</evidence>
<keyword evidence="1" id="KW-0805">Transcription regulation</keyword>
<dbReference type="InterPro" id="IPR009057">
    <property type="entry name" value="Homeodomain-like_sf"/>
</dbReference>
<proteinExistence type="predicted"/>
<keyword evidence="3" id="KW-0804">Transcription</keyword>
<dbReference type="Pfam" id="PF00440">
    <property type="entry name" value="TetR_N"/>
    <property type="match status" value="1"/>
</dbReference>
<dbReference type="InterPro" id="IPR050109">
    <property type="entry name" value="HTH-type_TetR-like_transc_reg"/>
</dbReference>
<sequence>MRDAVMAALAHHGYAAMTVDGVARDAGVAKTAIYRRWPSKAEMVFASAIHGSEIAAPADRGDLRGEVTALVERIVELIAAPAVRGCLPALLADLRANPQIAERFRTSVIVPERAVVTTIVTRAARRGELRDGVDPDDVHAHVLGMVFAWVHLIDDRTTEDFTRRTVRSVLAAMEA</sequence>
<feature type="domain" description="HTH tetR-type" evidence="5">
    <location>
        <begin position="1"/>
        <end position="55"/>
    </location>
</feature>
<organism evidence="6 7">
    <name type="scientific">Williamsia phyllosphaerae</name>
    <dbReference type="NCBI Taxonomy" id="885042"/>
    <lineage>
        <taxon>Bacteria</taxon>
        <taxon>Bacillati</taxon>
        <taxon>Actinomycetota</taxon>
        <taxon>Actinomycetes</taxon>
        <taxon>Mycobacteriales</taxon>
        <taxon>Nocardiaceae</taxon>
        <taxon>Williamsia</taxon>
    </lineage>
</organism>
<dbReference type="PROSITE" id="PS01081">
    <property type="entry name" value="HTH_TETR_1"/>
    <property type="match status" value="1"/>
</dbReference>
<keyword evidence="7" id="KW-1185">Reference proteome</keyword>
<comment type="caution">
    <text evidence="6">The sequence shown here is derived from an EMBL/GenBank/DDBJ whole genome shotgun (WGS) entry which is preliminary data.</text>
</comment>
<name>A0ABQ1V1Y2_9NOCA</name>
<dbReference type="Gene3D" id="1.10.10.60">
    <property type="entry name" value="Homeodomain-like"/>
    <property type="match status" value="1"/>
</dbReference>
<evidence type="ECO:0000256" key="2">
    <source>
        <dbReference type="ARBA" id="ARBA00023125"/>
    </source>
</evidence>
<dbReference type="PROSITE" id="PS50977">
    <property type="entry name" value="HTH_TETR_2"/>
    <property type="match status" value="1"/>
</dbReference>
<keyword evidence="2 4" id="KW-0238">DNA-binding</keyword>
<accession>A0ABQ1V1Y2</accession>
<dbReference type="SUPFAM" id="SSF46689">
    <property type="entry name" value="Homeodomain-like"/>
    <property type="match status" value="1"/>
</dbReference>
<dbReference type="PANTHER" id="PTHR30055">
    <property type="entry name" value="HTH-TYPE TRANSCRIPTIONAL REGULATOR RUTR"/>
    <property type="match status" value="1"/>
</dbReference>
<evidence type="ECO:0000256" key="1">
    <source>
        <dbReference type="ARBA" id="ARBA00023015"/>
    </source>
</evidence>
<dbReference type="InterPro" id="IPR036271">
    <property type="entry name" value="Tet_transcr_reg_TetR-rel_C_sf"/>
</dbReference>
<dbReference type="InterPro" id="IPR001647">
    <property type="entry name" value="HTH_TetR"/>
</dbReference>
<dbReference type="SUPFAM" id="SSF48498">
    <property type="entry name" value="Tetracyclin repressor-like, C-terminal domain"/>
    <property type="match status" value="1"/>
</dbReference>
<dbReference type="Proteomes" id="UP000632454">
    <property type="component" value="Unassembled WGS sequence"/>
</dbReference>
<dbReference type="InterPro" id="IPR023772">
    <property type="entry name" value="DNA-bd_HTH_TetR-type_CS"/>
</dbReference>
<feature type="DNA-binding region" description="H-T-H motif" evidence="4">
    <location>
        <begin position="18"/>
        <end position="37"/>
    </location>
</feature>
<dbReference type="InterPro" id="IPR011075">
    <property type="entry name" value="TetR_C"/>
</dbReference>